<sequence length="730" mass="83616">MRLVLMTAHRGRGPSSRILRSVLDNRKSNINRNEATEPARVLLERLFAQTQKLEQQIGRNPYLPQVAELGLNIGKLESDIQDALAALKKEEDIQDTERKVSMEYNELNHAKLELEQRAEEIASASSRQEKLENENLTLASQAEEIEDLKFHLNVMDQEISAAQTALYSKTDEINKLKNELKIKSDEAANTESELRTTAELLDKANELVQRQEVELQNLRIEIQEKEKELEVFSTMQQTDEEKLKVSKSNLAKHAMDWLVAKKEMKKLEEETSKYGGEASRSVEEFRGVKKLLADVRSELVLSQRALASSREKMEEQENQLEECLQELEEQRRSVMSYMTSLKEVQNEVETEKVKLTVAEARNKELERDLSIEKELVDKLQNELTIKKPSLQAAMIEKSALQEELYRKSTEFGETQNLLQVKESELVDARLMIRHLKSECSSLQLMLEEKDKELLDSRKTLEELNQEIDELRVLVSSQELQLIQATSVLKEKEESMQIIQLELNDAKMKYSEAETVVEHIVDLTNKLVIDMLSTLSHVDGMWPSQLVGKPTDPFRWQKNQLNELELTRESLRSRERDVLAAQRAVKLKGQELKMVHQKLIAKEEEINKMKEKTRDRDDLKQLNALAKERTGEKSIGDPAIEKLQLKKTQLEVNAATSALQKLVELSRDLLNKGILTIESDYDNSLLLVAHSEAAVNVTSSVQYLAKVHTEMARLSAMTEKLVKEAGSLCPQ</sequence>
<dbReference type="Proteomes" id="UP000222542">
    <property type="component" value="Unassembled WGS sequence"/>
</dbReference>
<evidence type="ECO:0000313" key="4">
    <source>
        <dbReference type="Proteomes" id="UP000222542"/>
    </source>
</evidence>
<reference evidence="3 4" key="2">
    <citation type="journal article" date="2017" name="Genome Biol.">
        <title>New reference genome sequences of hot pepper reveal the massive evolution of plant disease-resistance genes by retroduplication.</title>
        <authorList>
            <person name="Kim S."/>
            <person name="Park J."/>
            <person name="Yeom S.I."/>
            <person name="Kim Y.M."/>
            <person name="Seo E."/>
            <person name="Kim K.T."/>
            <person name="Kim M.S."/>
            <person name="Lee J.M."/>
            <person name="Cheong K."/>
            <person name="Shin H.S."/>
            <person name="Kim S.B."/>
            <person name="Han K."/>
            <person name="Lee J."/>
            <person name="Park M."/>
            <person name="Lee H.A."/>
            <person name="Lee H.Y."/>
            <person name="Lee Y."/>
            <person name="Oh S."/>
            <person name="Lee J.H."/>
            <person name="Choi E."/>
            <person name="Choi E."/>
            <person name="Lee S.E."/>
            <person name="Jeon J."/>
            <person name="Kim H."/>
            <person name="Choi G."/>
            <person name="Song H."/>
            <person name="Lee J."/>
            <person name="Lee S.C."/>
            <person name="Kwon J.K."/>
            <person name="Lee H.Y."/>
            <person name="Koo N."/>
            <person name="Hong Y."/>
            <person name="Kim R.W."/>
            <person name="Kang W.H."/>
            <person name="Huh J.H."/>
            <person name="Kang B.C."/>
            <person name="Yang T.J."/>
            <person name="Lee Y.H."/>
            <person name="Bennetzen J.L."/>
            <person name="Choi D."/>
        </authorList>
    </citation>
    <scope>NUCLEOTIDE SEQUENCE [LARGE SCALE GENOMIC DNA]</scope>
    <source>
        <strain evidence="4">cv. CM334</strain>
    </source>
</reference>
<dbReference type="GO" id="GO:0009507">
    <property type="term" value="C:chloroplast"/>
    <property type="evidence" value="ECO:0007669"/>
    <property type="project" value="EnsemblPlants"/>
</dbReference>
<name>A0A1U8HKD4_CAPAN</name>
<evidence type="ECO:0000313" key="3">
    <source>
        <dbReference type="EMBL" id="PHT73993.1"/>
    </source>
</evidence>
<dbReference type="OrthoDB" id="2019763at2759"/>
<keyword evidence="1 2" id="KW-0175">Coiled coil</keyword>
<evidence type="ECO:0000256" key="2">
    <source>
        <dbReference type="SAM" id="Coils"/>
    </source>
</evidence>
<dbReference type="Gramene" id="PHT73993">
    <property type="protein sequence ID" value="PHT73993"/>
    <property type="gene ID" value="T459_21270"/>
</dbReference>
<accession>A0A1U8HKD4</accession>
<evidence type="ECO:0000256" key="1">
    <source>
        <dbReference type="ARBA" id="ARBA00023054"/>
    </source>
</evidence>
<dbReference type="PANTHER" id="PTHR23160">
    <property type="entry name" value="SYNAPTONEMAL COMPLEX PROTEIN-RELATED"/>
    <property type="match status" value="1"/>
</dbReference>
<feature type="coiled-coil region" evidence="2">
    <location>
        <begin position="591"/>
        <end position="664"/>
    </location>
</feature>
<feature type="coiled-coil region" evidence="2">
    <location>
        <begin position="299"/>
        <end position="382"/>
    </location>
</feature>
<dbReference type="GO" id="GO:0010581">
    <property type="term" value="P:regulation of starch biosynthetic process"/>
    <property type="evidence" value="ECO:0007669"/>
    <property type="project" value="EnsemblPlants"/>
</dbReference>
<dbReference type="PANTHER" id="PTHR23160:SF19">
    <property type="entry name" value="MYOSIN HEAVY CHAIN-RELATED PROTEIN"/>
    <property type="match status" value="1"/>
</dbReference>
<proteinExistence type="predicted"/>
<feature type="coiled-coil region" evidence="2">
    <location>
        <begin position="418"/>
        <end position="508"/>
    </location>
</feature>
<gene>
    <name evidence="3" type="ORF">T459_21270</name>
</gene>
<dbReference type="EMBL" id="AYRZ02000008">
    <property type="protein sequence ID" value="PHT73993.1"/>
    <property type="molecule type" value="Genomic_DNA"/>
</dbReference>
<dbReference type="SMR" id="A0A1U8HKD4"/>
<dbReference type="GO" id="GO:0019252">
    <property type="term" value="P:starch biosynthetic process"/>
    <property type="evidence" value="ECO:0007669"/>
    <property type="project" value="EnsemblPlants"/>
</dbReference>
<feature type="coiled-coil region" evidence="2">
    <location>
        <begin position="173"/>
        <end position="235"/>
    </location>
</feature>
<dbReference type="OMA" id="TEEWLIA"/>
<dbReference type="STRING" id="4072.A0A1U8HKD4"/>
<keyword evidence="4" id="KW-1185">Reference proteome</keyword>
<organism evidence="3 4">
    <name type="scientific">Capsicum annuum</name>
    <name type="common">Capsicum pepper</name>
    <dbReference type="NCBI Taxonomy" id="4072"/>
    <lineage>
        <taxon>Eukaryota</taxon>
        <taxon>Viridiplantae</taxon>
        <taxon>Streptophyta</taxon>
        <taxon>Embryophyta</taxon>
        <taxon>Tracheophyta</taxon>
        <taxon>Spermatophyta</taxon>
        <taxon>Magnoliopsida</taxon>
        <taxon>eudicotyledons</taxon>
        <taxon>Gunneridae</taxon>
        <taxon>Pentapetalae</taxon>
        <taxon>asterids</taxon>
        <taxon>lamiids</taxon>
        <taxon>Solanales</taxon>
        <taxon>Solanaceae</taxon>
        <taxon>Solanoideae</taxon>
        <taxon>Capsiceae</taxon>
        <taxon>Capsicum</taxon>
    </lineage>
</organism>
<reference evidence="3 4" key="1">
    <citation type="journal article" date="2014" name="Nat. Genet.">
        <title>Genome sequence of the hot pepper provides insights into the evolution of pungency in Capsicum species.</title>
        <authorList>
            <person name="Kim S."/>
            <person name="Park M."/>
            <person name="Yeom S.I."/>
            <person name="Kim Y.M."/>
            <person name="Lee J.M."/>
            <person name="Lee H.A."/>
            <person name="Seo E."/>
            <person name="Choi J."/>
            <person name="Cheong K."/>
            <person name="Kim K.T."/>
            <person name="Jung K."/>
            <person name="Lee G.W."/>
            <person name="Oh S.K."/>
            <person name="Bae C."/>
            <person name="Kim S.B."/>
            <person name="Lee H.Y."/>
            <person name="Kim S.Y."/>
            <person name="Kim M.S."/>
            <person name="Kang B.C."/>
            <person name="Jo Y.D."/>
            <person name="Yang H.B."/>
            <person name="Jeong H.J."/>
            <person name="Kang W.H."/>
            <person name="Kwon J.K."/>
            <person name="Shin C."/>
            <person name="Lim J.Y."/>
            <person name="Park J.H."/>
            <person name="Huh J.H."/>
            <person name="Kim J.S."/>
            <person name="Kim B.D."/>
            <person name="Cohen O."/>
            <person name="Paran I."/>
            <person name="Suh M.C."/>
            <person name="Lee S.B."/>
            <person name="Kim Y.K."/>
            <person name="Shin Y."/>
            <person name="Noh S.J."/>
            <person name="Park J."/>
            <person name="Seo Y.S."/>
            <person name="Kwon S.Y."/>
            <person name="Kim H.A."/>
            <person name="Park J.M."/>
            <person name="Kim H.J."/>
            <person name="Choi S.B."/>
            <person name="Bosland P.W."/>
            <person name="Reeves G."/>
            <person name="Jo S.H."/>
            <person name="Lee B.W."/>
            <person name="Cho H.T."/>
            <person name="Choi H.S."/>
            <person name="Lee M.S."/>
            <person name="Yu Y."/>
            <person name="Do Choi Y."/>
            <person name="Park B.S."/>
            <person name="van Deynze A."/>
            <person name="Ashrafi H."/>
            <person name="Hill T."/>
            <person name="Kim W.T."/>
            <person name="Pai H.S."/>
            <person name="Ahn H.K."/>
            <person name="Yeam I."/>
            <person name="Giovannoni J.J."/>
            <person name="Rose J.K."/>
            <person name="Sorensen I."/>
            <person name="Lee S.J."/>
            <person name="Kim R.W."/>
            <person name="Choi I.Y."/>
            <person name="Choi B.S."/>
            <person name="Lim J.S."/>
            <person name="Lee Y.H."/>
            <person name="Choi D."/>
        </authorList>
    </citation>
    <scope>NUCLEOTIDE SEQUENCE [LARGE SCALE GENOMIC DNA]</scope>
    <source>
        <strain evidence="4">cv. CM334</strain>
    </source>
</reference>
<dbReference type="GO" id="GO:0007131">
    <property type="term" value="P:reciprocal meiotic recombination"/>
    <property type="evidence" value="ECO:0000318"/>
    <property type="project" value="GO_Central"/>
</dbReference>
<dbReference type="AlphaFoldDB" id="A0A1U8HKD4"/>
<feature type="coiled-coil region" evidence="2">
    <location>
        <begin position="73"/>
        <end position="148"/>
    </location>
</feature>
<dbReference type="KEGG" id="cann:107879066"/>
<comment type="caution">
    <text evidence="3">The sequence shown here is derived from an EMBL/GenBank/DDBJ whole genome shotgun (WGS) entry which is preliminary data.</text>
</comment>
<protein>
    <submittedName>
        <fullName evidence="3">Uncharacterized protein</fullName>
    </submittedName>
</protein>